<name>X1DNH9_9ZZZZ</name>
<evidence type="ECO:0000313" key="1">
    <source>
        <dbReference type="EMBL" id="GAH22496.1"/>
    </source>
</evidence>
<proteinExistence type="predicted"/>
<gene>
    <name evidence="1" type="ORF">S03H2_07238</name>
</gene>
<organism evidence="1">
    <name type="scientific">marine sediment metagenome</name>
    <dbReference type="NCBI Taxonomy" id="412755"/>
    <lineage>
        <taxon>unclassified sequences</taxon>
        <taxon>metagenomes</taxon>
        <taxon>ecological metagenomes</taxon>
    </lineage>
</organism>
<feature type="non-terminal residue" evidence="1">
    <location>
        <position position="34"/>
    </location>
</feature>
<protein>
    <submittedName>
        <fullName evidence="1">Uncharacterized protein</fullName>
    </submittedName>
</protein>
<dbReference type="AlphaFoldDB" id="X1DNH9"/>
<accession>X1DNH9</accession>
<dbReference type="EMBL" id="BARU01003305">
    <property type="protein sequence ID" value="GAH22496.1"/>
    <property type="molecule type" value="Genomic_DNA"/>
</dbReference>
<comment type="caution">
    <text evidence="1">The sequence shown here is derived from an EMBL/GenBank/DDBJ whole genome shotgun (WGS) entry which is preliminary data.</text>
</comment>
<sequence length="34" mass="3937">MTGNGGLNRKEKAGWLSPAFSWHIKHRGYIFQTF</sequence>
<reference evidence="1" key="1">
    <citation type="journal article" date="2014" name="Front. Microbiol.">
        <title>High frequency of phylogenetically diverse reductive dehalogenase-homologous genes in deep subseafloor sedimentary metagenomes.</title>
        <authorList>
            <person name="Kawai M."/>
            <person name="Futagami T."/>
            <person name="Toyoda A."/>
            <person name="Takaki Y."/>
            <person name="Nishi S."/>
            <person name="Hori S."/>
            <person name="Arai W."/>
            <person name="Tsubouchi T."/>
            <person name="Morono Y."/>
            <person name="Uchiyama I."/>
            <person name="Ito T."/>
            <person name="Fujiyama A."/>
            <person name="Inagaki F."/>
            <person name="Takami H."/>
        </authorList>
    </citation>
    <scope>NUCLEOTIDE SEQUENCE</scope>
    <source>
        <strain evidence="1">Expedition CK06-06</strain>
    </source>
</reference>